<evidence type="ECO:0000313" key="4">
    <source>
        <dbReference type="EMBL" id="KUI60763.1"/>
    </source>
</evidence>
<protein>
    <submittedName>
        <fullName evidence="4">Uncharacterized protein</fullName>
    </submittedName>
</protein>
<feature type="transmembrane region" description="Helical" evidence="2">
    <location>
        <begin position="31"/>
        <end position="55"/>
    </location>
</feature>
<evidence type="ECO:0000256" key="1">
    <source>
        <dbReference type="SAM" id="MobiDB-lite"/>
    </source>
</evidence>
<feature type="compositionally biased region" description="Basic and acidic residues" evidence="1">
    <location>
        <begin position="121"/>
        <end position="135"/>
    </location>
</feature>
<feature type="compositionally biased region" description="Basic and acidic residues" evidence="1">
    <location>
        <begin position="215"/>
        <end position="228"/>
    </location>
</feature>
<keyword evidence="2" id="KW-0472">Membrane</keyword>
<evidence type="ECO:0000313" key="5">
    <source>
        <dbReference type="Proteomes" id="UP000078576"/>
    </source>
</evidence>
<reference evidence="5" key="1">
    <citation type="submission" date="2014-12" db="EMBL/GenBank/DDBJ databases">
        <title>Genome Sequence of Valsa Canker Pathogens Uncovers a Specific Adaption of Colonization on Woody Bark.</title>
        <authorList>
            <person name="Yin Z."/>
            <person name="Liu H."/>
            <person name="Gao X."/>
            <person name="Li Z."/>
            <person name="Song N."/>
            <person name="Ke X."/>
            <person name="Dai Q."/>
            <person name="Wu Y."/>
            <person name="Sun Y."/>
            <person name="Xu J.-R."/>
            <person name="Kang Z.K."/>
            <person name="Wang L."/>
            <person name="Huang L."/>
        </authorList>
    </citation>
    <scope>NUCLEOTIDE SEQUENCE [LARGE SCALE GENOMIC DNA]</scope>
    <source>
        <strain evidence="5">SXYL134</strain>
    </source>
</reference>
<accession>A0A194VA66</accession>
<organism evidence="4 5">
    <name type="scientific">Cytospora mali</name>
    <name type="common">Apple Valsa canker fungus</name>
    <name type="synonym">Valsa mali</name>
    <dbReference type="NCBI Taxonomy" id="578113"/>
    <lineage>
        <taxon>Eukaryota</taxon>
        <taxon>Fungi</taxon>
        <taxon>Dikarya</taxon>
        <taxon>Ascomycota</taxon>
        <taxon>Pezizomycotina</taxon>
        <taxon>Sordariomycetes</taxon>
        <taxon>Sordariomycetidae</taxon>
        <taxon>Diaporthales</taxon>
        <taxon>Cytosporaceae</taxon>
        <taxon>Cytospora</taxon>
    </lineage>
</organism>
<dbReference type="EMBL" id="KN714758">
    <property type="protein sequence ID" value="KUI60763.1"/>
    <property type="molecule type" value="Genomic_DNA"/>
</dbReference>
<gene>
    <name evidence="4" type="ORF">VP1G_07935</name>
</gene>
<sequence>MHAFSIVSLLVSGLAASTVAGLDFGAHGTAMARSGVALIAVAVAPVLAAPVNVAVEPRHHQGKGGKKKNTGRQEEGDIEAREPHHQGRGGKNKNNGRQEEVDLEAREPHHQGRGGKNKNNGRQEEVDLEAREPHHQGRGGKNKNNGRQEEVDLEAREPHPVTDVWNSIDQGRGGKNKNNGRQEEVDLEAREPHLTTSDIGDVIDQGKTAAKACKRSVDEDTEHLEARHHQGKTASNAKEASAATCD</sequence>
<feature type="compositionally biased region" description="Basic and acidic residues" evidence="1">
    <location>
        <begin position="146"/>
        <end position="160"/>
    </location>
</feature>
<dbReference type="AlphaFoldDB" id="A0A194VA66"/>
<keyword evidence="2" id="KW-1133">Transmembrane helix</keyword>
<keyword evidence="5" id="KW-1185">Reference proteome</keyword>
<feature type="signal peptide" evidence="3">
    <location>
        <begin position="1"/>
        <end position="21"/>
    </location>
</feature>
<name>A0A194VA66_CYTMA</name>
<feature type="compositionally biased region" description="Basic and acidic residues" evidence="1">
    <location>
        <begin position="71"/>
        <end position="85"/>
    </location>
</feature>
<dbReference type="STRING" id="694573.A0A194VA66"/>
<feature type="compositionally biased region" description="Basic residues" evidence="1">
    <location>
        <begin position="60"/>
        <end position="70"/>
    </location>
</feature>
<keyword evidence="2" id="KW-0812">Transmembrane</keyword>
<evidence type="ECO:0000256" key="2">
    <source>
        <dbReference type="SAM" id="Phobius"/>
    </source>
</evidence>
<keyword evidence="3" id="KW-0732">Signal</keyword>
<feature type="compositionally biased region" description="Basic and acidic residues" evidence="1">
    <location>
        <begin position="96"/>
        <end position="110"/>
    </location>
</feature>
<dbReference type="Proteomes" id="UP000078576">
    <property type="component" value="Unassembled WGS sequence"/>
</dbReference>
<feature type="chain" id="PRO_5008266311" evidence="3">
    <location>
        <begin position="22"/>
        <end position="246"/>
    </location>
</feature>
<proteinExistence type="predicted"/>
<evidence type="ECO:0000256" key="3">
    <source>
        <dbReference type="SAM" id="SignalP"/>
    </source>
</evidence>
<dbReference type="OrthoDB" id="5244545at2759"/>
<feature type="compositionally biased region" description="Basic and acidic residues" evidence="1">
    <location>
        <begin position="180"/>
        <end position="193"/>
    </location>
</feature>
<feature type="region of interest" description="Disordered" evidence="1">
    <location>
        <begin position="55"/>
        <end position="246"/>
    </location>
</feature>